<keyword evidence="5" id="KW-0539">Nucleus</keyword>
<keyword evidence="2" id="KW-0805">Transcription regulation</keyword>
<dbReference type="InterPro" id="IPR013700">
    <property type="entry name" value="AflR"/>
</dbReference>
<proteinExistence type="predicted"/>
<dbReference type="GO" id="GO:0000981">
    <property type="term" value="F:DNA-binding transcription factor activity, RNA polymerase II-specific"/>
    <property type="evidence" value="ECO:0007669"/>
    <property type="project" value="InterPro"/>
</dbReference>
<evidence type="ECO:0000313" key="8">
    <source>
        <dbReference type="EMBL" id="KAF2838391.1"/>
    </source>
</evidence>
<organism evidence="8 9">
    <name type="scientific">Patellaria atrata CBS 101060</name>
    <dbReference type="NCBI Taxonomy" id="1346257"/>
    <lineage>
        <taxon>Eukaryota</taxon>
        <taxon>Fungi</taxon>
        <taxon>Dikarya</taxon>
        <taxon>Ascomycota</taxon>
        <taxon>Pezizomycotina</taxon>
        <taxon>Dothideomycetes</taxon>
        <taxon>Dothideomycetes incertae sedis</taxon>
        <taxon>Patellariales</taxon>
        <taxon>Patellariaceae</taxon>
        <taxon>Patellaria</taxon>
    </lineage>
</organism>
<feature type="compositionally biased region" description="Polar residues" evidence="6">
    <location>
        <begin position="164"/>
        <end position="177"/>
    </location>
</feature>
<dbReference type="CDD" id="cd00067">
    <property type="entry name" value="GAL4"/>
    <property type="match status" value="1"/>
</dbReference>
<keyword evidence="9" id="KW-1185">Reference proteome</keyword>
<dbReference type="EMBL" id="MU006097">
    <property type="protein sequence ID" value="KAF2838391.1"/>
    <property type="molecule type" value="Genomic_DNA"/>
</dbReference>
<dbReference type="SUPFAM" id="SSF57701">
    <property type="entry name" value="Zn2/Cys6 DNA-binding domain"/>
    <property type="match status" value="1"/>
</dbReference>
<evidence type="ECO:0000256" key="6">
    <source>
        <dbReference type="SAM" id="MobiDB-lite"/>
    </source>
</evidence>
<evidence type="ECO:0000259" key="7">
    <source>
        <dbReference type="PROSITE" id="PS50048"/>
    </source>
</evidence>
<evidence type="ECO:0000313" key="9">
    <source>
        <dbReference type="Proteomes" id="UP000799429"/>
    </source>
</evidence>
<dbReference type="GO" id="GO:0005634">
    <property type="term" value="C:nucleus"/>
    <property type="evidence" value="ECO:0007669"/>
    <property type="project" value="InterPro"/>
</dbReference>
<dbReference type="Proteomes" id="UP000799429">
    <property type="component" value="Unassembled WGS sequence"/>
</dbReference>
<keyword evidence="1" id="KW-0479">Metal-binding</keyword>
<dbReference type="OrthoDB" id="2328572at2759"/>
<evidence type="ECO:0000256" key="4">
    <source>
        <dbReference type="ARBA" id="ARBA00023163"/>
    </source>
</evidence>
<sequence length="432" mass="47705">MAAYSSYYTPMAQSAMNPIGYAGFVGQHAYNACRGCTTSGMRCSKQKPHCRRCRQLGLDCDYSTAPRKESRSSYVAGNNLKNFDSNKRQRLDMAFQNESDSKMQFYLDSEPAFLQTHTGPMISENDDFLLHEFLDESLWQTGAGSYSPVPQPSLPAMPSMSPSTNFDSGSERSQSPLFDSLSEGPSEEYDDNFSPITTPENNTDSMAAWLSENIENVIPTSVPAYSSAPIGPMGADHPCMTKASRTLEDIYKLKAVHEKAKILPSGNKASSDQILTASIQAVATFEHILAQQQSCPLCSQDFRLPFLLATIGSNLVGWYQTVYRDELVEPSGGNNGHKRSASSSSSVSSPAAAKGIFKLDKEVESRVKAQLFRRELRKLGGTFEKFGRKTKVEGHQFVGARQWGMFACFEQFLLPSVEELIAKLDRFCCCEA</sequence>
<keyword evidence="4" id="KW-0804">Transcription</keyword>
<reference evidence="8" key="1">
    <citation type="journal article" date="2020" name="Stud. Mycol.">
        <title>101 Dothideomycetes genomes: a test case for predicting lifestyles and emergence of pathogens.</title>
        <authorList>
            <person name="Haridas S."/>
            <person name="Albert R."/>
            <person name="Binder M."/>
            <person name="Bloem J."/>
            <person name="Labutti K."/>
            <person name="Salamov A."/>
            <person name="Andreopoulos B."/>
            <person name="Baker S."/>
            <person name="Barry K."/>
            <person name="Bills G."/>
            <person name="Bluhm B."/>
            <person name="Cannon C."/>
            <person name="Castanera R."/>
            <person name="Culley D."/>
            <person name="Daum C."/>
            <person name="Ezra D."/>
            <person name="Gonzalez J."/>
            <person name="Henrissat B."/>
            <person name="Kuo A."/>
            <person name="Liang C."/>
            <person name="Lipzen A."/>
            <person name="Lutzoni F."/>
            <person name="Magnuson J."/>
            <person name="Mondo S."/>
            <person name="Nolan M."/>
            <person name="Ohm R."/>
            <person name="Pangilinan J."/>
            <person name="Park H.-J."/>
            <person name="Ramirez L."/>
            <person name="Alfaro M."/>
            <person name="Sun H."/>
            <person name="Tritt A."/>
            <person name="Yoshinaga Y."/>
            <person name="Zwiers L.-H."/>
            <person name="Turgeon B."/>
            <person name="Goodwin S."/>
            <person name="Spatafora J."/>
            <person name="Crous P."/>
            <person name="Grigoriev I."/>
        </authorList>
    </citation>
    <scope>NUCLEOTIDE SEQUENCE</scope>
    <source>
        <strain evidence="8">CBS 101060</strain>
    </source>
</reference>
<accession>A0A9P4VMA4</accession>
<dbReference type="GO" id="GO:0045122">
    <property type="term" value="P:aflatoxin biosynthetic process"/>
    <property type="evidence" value="ECO:0007669"/>
    <property type="project" value="InterPro"/>
</dbReference>
<feature type="region of interest" description="Disordered" evidence="6">
    <location>
        <begin position="144"/>
        <end position="200"/>
    </location>
</feature>
<feature type="domain" description="Zn(2)-C6 fungal-type" evidence="7">
    <location>
        <begin position="32"/>
        <end position="62"/>
    </location>
</feature>
<dbReference type="AlphaFoldDB" id="A0A9P4VMA4"/>
<dbReference type="GO" id="GO:0008270">
    <property type="term" value="F:zinc ion binding"/>
    <property type="evidence" value="ECO:0007669"/>
    <property type="project" value="InterPro"/>
</dbReference>
<keyword evidence="3" id="KW-0238">DNA-binding</keyword>
<dbReference type="PRINTS" id="PR00755">
    <property type="entry name" value="AFLATOXINBRP"/>
</dbReference>
<name>A0A9P4VMA4_9PEZI</name>
<dbReference type="GO" id="GO:0003677">
    <property type="term" value="F:DNA binding"/>
    <property type="evidence" value="ECO:0007669"/>
    <property type="project" value="UniProtKB-KW"/>
</dbReference>
<comment type="caution">
    <text evidence="8">The sequence shown here is derived from an EMBL/GenBank/DDBJ whole genome shotgun (WGS) entry which is preliminary data.</text>
</comment>
<evidence type="ECO:0000256" key="3">
    <source>
        <dbReference type="ARBA" id="ARBA00023125"/>
    </source>
</evidence>
<protein>
    <recommendedName>
        <fullName evidence="7">Zn(2)-C6 fungal-type domain-containing protein</fullName>
    </recommendedName>
</protein>
<evidence type="ECO:0000256" key="5">
    <source>
        <dbReference type="ARBA" id="ARBA00023242"/>
    </source>
</evidence>
<dbReference type="PROSITE" id="PS50048">
    <property type="entry name" value="ZN2_CY6_FUNGAL_2"/>
    <property type="match status" value="1"/>
</dbReference>
<dbReference type="InterPro" id="IPR001138">
    <property type="entry name" value="Zn2Cys6_DnaBD"/>
</dbReference>
<gene>
    <name evidence="8" type="ORF">M501DRAFT_1058548</name>
</gene>
<evidence type="ECO:0000256" key="2">
    <source>
        <dbReference type="ARBA" id="ARBA00023015"/>
    </source>
</evidence>
<dbReference type="Pfam" id="PF00172">
    <property type="entry name" value="Zn_clus"/>
    <property type="match status" value="1"/>
</dbReference>
<evidence type="ECO:0000256" key="1">
    <source>
        <dbReference type="ARBA" id="ARBA00022723"/>
    </source>
</evidence>
<dbReference type="InterPro" id="IPR036864">
    <property type="entry name" value="Zn2-C6_fun-type_DNA-bd_sf"/>
</dbReference>
<dbReference type="Gene3D" id="4.10.240.10">
    <property type="entry name" value="Zn(2)-C6 fungal-type DNA-binding domain"/>
    <property type="match status" value="1"/>
</dbReference>
<dbReference type="Pfam" id="PF08493">
    <property type="entry name" value="AflR"/>
    <property type="match status" value="1"/>
</dbReference>